<reference evidence="1" key="3">
    <citation type="submission" date="2025-09" db="UniProtKB">
        <authorList>
            <consortium name="Ensembl"/>
        </authorList>
    </citation>
    <scope>IDENTIFICATION</scope>
</reference>
<dbReference type="Proteomes" id="UP000233100">
    <property type="component" value="Chromosome 11"/>
</dbReference>
<keyword evidence="2" id="KW-1185">Reference proteome</keyword>
<name>A0A7N9CWK2_MACFA</name>
<protein>
    <submittedName>
        <fullName evidence="1">Uncharacterized protein</fullName>
    </submittedName>
</protein>
<sequence length="49" mass="5695">FCHKIDLHLIQPCNFIQCLECCILQRNSSRVHVQDMQISYIGNLCPCLC</sequence>
<dbReference type="AlphaFoldDB" id="A0A7N9CWK2"/>
<proteinExistence type="predicted"/>
<evidence type="ECO:0000313" key="1">
    <source>
        <dbReference type="Ensembl" id="ENSMFAP00000054919.1"/>
    </source>
</evidence>
<reference evidence="1 2" key="1">
    <citation type="submission" date="2013-03" db="EMBL/GenBank/DDBJ databases">
        <authorList>
            <person name="Warren W."/>
            <person name="Wilson R.K."/>
        </authorList>
    </citation>
    <scope>NUCLEOTIDE SEQUENCE</scope>
</reference>
<evidence type="ECO:0000313" key="2">
    <source>
        <dbReference type="Proteomes" id="UP000233100"/>
    </source>
</evidence>
<accession>A0A7N9CWK2</accession>
<reference evidence="1" key="2">
    <citation type="submission" date="2025-08" db="UniProtKB">
        <authorList>
            <consortium name="Ensembl"/>
        </authorList>
    </citation>
    <scope>IDENTIFICATION</scope>
</reference>
<dbReference type="Ensembl" id="ENSMFAT00000090699.1">
    <property type="protein sequence ID" value="ENSMFAP00000054919.1"/>
    <property type="gene ID" value="ENSMFAG00000065363.1"/>
</dbReference>
<organism evidence="1 2">
    <name type="scientific">Macaca fascicularis</name>
    <name type="common">Crab-eating macaque</name>
    <name type="synonym">Cynomolgus monkey</name>
    <dbReference type="NCBI Taxonomy" id="9541"/>
    <lineage>
        <taxon>Eukaryota</taxon>
        <taxon>Metazoa</taxon>
        <taxon>Chordata</taxon>
        <taxon>Craniata</taxon>
        <taxon>Vertebrata</taxon>
        <taxon>Euteleostomi</taxon>
        <taxon>Mammalia</taxon>
        <taxon>Eutheria</taxon>
        <taxon>Euarchontoglires</taxon>
        <taxon>Primates</taxon>
        <taxon>Haplorrhini</taxon>
        <taxon>Catarrhini</taxon>
        <taxon>Cercopithecidae</taxon>
        <taxon>Cercopithecinae</taxon>
        <taxon>Macaca</taxon>
    </lineage>
</organism>